<evidence type="ECO:0000313" key="3">
    <source>
        <dbReference type="Proteomes" id="UP000066624"/>
    </source>
</evidence>
<reference evidence="2 3" key="1">
    <citation type="submission" date="2015-07" db="EMBL/GenBank/DDBJ databases">
        <authorList>
            <person name="Noorani M."/>
        </authorList>
    </citation>
    <scope>NUCLEOTIDE SEQUENCE [LARGE SCALE GENOMIC DNA]</scope>
    <source>
        <strain evidence="2 3">KCTC 42284</strain>
    </source>
</reference>
<gene>
    <name evidence="2" type="ORF">WM2015_1125</name>
</gene>
<protein>
    <submittedName>
        <fullName evidence="2">Uncharacterized protein</fullName>
    </submittedName>
</protein>
<dbReference type="Proteomes" id="UP000066624">
    <property type="component" value="Chromosome"/>
</dbReference>
<keyword evidence="3" id="KW-1185">Reference proteome</keyword>
<dbReference type="KEGG" id="wma:WM2015_1125"/>
<dbReference type="EMBL" id="CP012154">
    <property type="protein sequence ID" value="AKS41499.1"/>
    <property type="molecule type" value="Genomic_DNA"/>
</dbReference>
<sequence length="255" mass="28727">MPYSRRSYQQPQNQHNHPQYSKAGYGTGHDTLPLSTACRFAEELTWTAAFGISDLIRGRRQRPSPGERIPAWWGNTNRSRERLADPDCPINDVPIRISGYLELAAFKRSPQRFDAIVNHFQRFNEWPGVEINLVRGQPTCEAHPQIEMIPVQVGCLRRLQRIASIQVDPGRFGCQNRLAGKIAYRHKVEGSESAVPTGGCRDAFGAQEVAYVSIAGEMYVVDAEVVRGWWPLMQLQKPLGDAAVGVESHREFAHH</sequence>
<dbReference type="AlphaFoldDB" id="A0A0K0XUW3"/>
<feature type="compositionally biased region" description="Low complexity" evidence="1">
    <location>
        <begin position="7"/>
        <end position="21"/>
    </location>
</feature>
<evidence type="ECO:0000313" key="2">
    <source>
        <dbReference type="EMBL" id="AKS41499.1"/>
    </source>
</evidence>
<name>A0A0K0XUW3_9GAMM</name>
<evidence type="ECO:0000256" key="1">
    <source>
        <dbReference type="SAM" id="MobiDB-lite"/>
    </source>
</evidence>
<accession>A0A0K0XUW3</accession>
<organism evidence="2 3">
    <name type="scientific">Wenzhouxiangella marina</name>
    <dbReference type="NCBI Taxonomy" id="1579979"/>
    <lineage>
        <taxon>Bacteria</taxon>
        <taxon>Pseudomonadati</taxon>
        <taxon>Pseudomonadota</taxon>
        <taxon>Gammaproteobacteria</taxon>
        <taxon>Chromatiales</taxon>
        <taxon>Wenzhouxiangellaceae</taxon>
        <taxon>Wenzhouxiangella</taxon>
    </lineage>
</organism>
<proteinExistence type="predicted"/>
<feature type="region of interest" description="Disordered" evidence="1">
    <location>
        <begin position="1"/>
        <end position="26"/>
    </location>
</feature>